<organism evidence="12 13">
    <name type="scientific">Marasmius crinis-equi</name>
    <dbReference type="NCBI Taxonomy" id="585013"/>
    <lineage>
        <taxon>Eukaryota</taxon>
        <taxon>Fungi</taxon>
        <taxon>Dikarya</taxon>
        <taxon>Basidiomycota</taxon>
        <taxon>Agaricomycotina</taxon>
        <taxon>Agaricomycetes</taxon>
        <taxon>Agaricomycetidae</taxon>
        <taxon>Agaricales</taxon>
        <taxon>Marasmiineae</taxon>
        <taxon>Marasmiaceae</taxon>
        <taxon>Marasmius</taxon>
    </lineage>
</organism>
<dbReference type="PANTHER" id="PTHR30540">
    <property type="entry name" value="OSMOTIC STRESS POTASSIUM TRANSPORTER"/>
    <property type="match status" value="1"/>
</dbReference>
<dbReference type="Proteomes" id="UP001465976">
    <property type="component" value="Unassembled WGS sequence"/>
</dbReference>
<keyword evidence="3" id="KW-0633">Potassium transport</keyword>
<feature type="transmembrane region" description="Helical" evidence="9">
    <location>
        <begin position="261"/>
        <end position="281"/>
    </location>
</feature>
<feature type="transmembrane region" description="Helical" evidence="9">
    <location>
        <begin position="219"/>
        <end position="241"/>
    </location>
</feature>
<evidence type="ECO:0000256" key="1">
    <source>
        <dbReference type="ARBA" id="ARBA00004141"/>
    </source>
</evidence>
<dbReference type="InterPro" id="IPR003855">
    <property type="entry name" value="K+_transporter"/>
</dbReference>
<keyword evidence="4 9" id="KW-0812">Transmembrane</keyword>
<feature type="domain" description="K+ potassium transporter C-terminal" evidence="11">
    <location>
        <begin position="587"/>
        <end position="764"/>
    </location>
</feature>
<evidence type="ECO:0000256" key="6">
    <source>
        <dbReference type="ARBA" id="ARBA00022989"/>
    </source>
</evidence>
<feature type="transmembrane region" description="Helical" evidence="9">
    <location>
        <begin position="148"/>
        <end position="168"/>
    </location>
</feature>
<keyword evidence="6 9" id="KW-1133">Transmembrane helix</keyword>
<feature type="transmembrane region" description="Helical" evidence="9">
    <location>
        <begin position="343"/>
        <end position="375"/>
    </location>
</feature>
<evidence type="ECO:0000256" key="5">
    <source>
        <dbReference type="ARBA" id="ARBA00022958"/>
    </source>
</evidence>
<feature type="transmembrane region" description="Helical" evidence="9">
    <location>
        <begin position="188"/>
        <end position="207"/>
    </location>
</feature>
<evidence type="ECO:0000256" key="9">
    <source>
        <dbReference type="SAM" id="Phobius"/>
    </source>
</evidence>
<evidence type="ECO:0000313" key="12">
    <source>
        <dbReference type="EMBL" id="KAL0581213.1"/>
    </source>
</evidence>
<evidence type="ECO:0000256" key="8">
    <source>
        <dbReference type="ARBA" id="ARBA00023136"/>
    </source>
</evidence>
<evidence type="ECO:0000259" key="10">
    <source>
        <dbReference type="Pfam" id="PF02705"/>
    </source>
</evidence>
<keyword evidence="13" id="KW-1185">Reference proteome</keyword>
<name>A0ABR3G0P1_9AGAR</name>
<comment type="caution">
    <text evidence="12">The sequence shown here is derived from an EMBL/GenBank/DDBJ whole genome shotgun (WGS) entry which is preliminary data.</text>
</comment>
<keyword evidence="5" id="KW-0630">Potassium</keyword>
<reference evidence="12 13" key="1">
    <citation type="submission" date="2024-02" db="EMBL/GenBank/DDBJ databases">
        <title>A draft genome for the cacao thread blight pathogen Marasmius crinis-equi.</title>
        <authorList>
            <person name="Cohen S.P."/>
            <person name="Baruah I.K."/>
            <person name="Amoako-Attah I."/>
            <person name="Bukari Y."/>
            <person name="Meinhardt L.W."/>
            <person name="Bailey B.A."/>
        </authorList>
    </citation>
    <scope>NUCLEOTIDE SEQUENCE [LARGE SCALE GENOMIC DNA]</scope>
    <source>
        <strain evidence="12 13">GH-76</strain>
    </source>
</reference>
<evidence type="ECO:0008006" key="14">
    <source>
        <dbReference type="Google" id="ProtNLM"/>
    </source>
</evidence>
<feature type="domain" description="K+ potassium transporter integral membrane" evidence="10">
    <location>
        <begin position="42"/>
        <end position="514"/>
    </location>
</feature>
<evidence type="ECO:0000256" key="7">
    <source>
        <dbReference type="ARBA" id="ARBA00023065"/>
    </source>
</evidence>
<proteinExistence type="predicted"/>
<feature type="transmembrane region" description="Helical" evidence="9">
    <location>
        <begin position="422"/>
        <end position="443"/>
    </location>
</feature>
<dbReference type="InterPro" id="IPR053951">
    <property type="entry name" value="K_trans_N"/>
</dbReference>
<keyword evidence="7" id="KW-0406">Ion transport</keyword>
<feature type="transmembrane region" description="Helical" evidence="9">
    <location>
        <begin position="78"/>
        <end position="99"/>
    </location>
</feature>
<dbReference type="PANTHER" id="PTHR30540:SF83">
    <property type="entry name" value="K+ POTASSIUM TRANSPORTER"/>
    <property type="match status" value="1"/>
</dbReference>
<gene>
    <name evidence="12" type="ORF">V5O48_000801</name>
</gene>
<feature type="transmembrane region" description="Helical" evidence="9">
    <location>
        <begin position="480"/>
        <end position="501"/>
    </location>
</feature>
<feature type="transmembrane region" description="Helical" evidence="9">
    <location>
        <begin position="293"/>
        <end position="312"/>
    </location>
</feature>
<feature type="transmembrane region" description="Helical" evidence="9">
    <location>
        <begin position="450"/>
        <end position="474"/>
    </location>
</feature>
<protein>
    <recommendedName>
        <fullName evidence="14">Potassium transporter</fullName>
    </recommendedName>
</protein>
<dbReference type="EMBL" id="JBAHYK010000014">
    <property type="protein sequence ID" value="KAL0581213.1"/>
    <property type="molecule type" value="Genomic_DNA"/>
</dbReference>
<evidence type="ECO:0000256" key="3">
    <source>
        <dbReference type="ARBA" id="ARBA00022538"/>
    </source>
</evidence>
<keyword evidence="8 9" id="KW-0472">Membrane</keyword>
<sequence length="764" mass="84934">MGSDHEFDDLEDGHRGSSVEENLEVKLERTEVKKSGLELAWLTFQTLGIVYSELGTSPLYVLNGIWDPNDPVPPKEDIIGGVSAVIWAVTLLPLIKYAILALRFATQEGEGGTFALYQGMFPRSSSESESENDNEGKKPFRERLRWPLLIWAIFGTSLTLADGVFTPAVSVTAAVSGIGVAKPNILNVQKPVAIAIIVVFFFCQRFGTSRLGLTYGPIALLWFLLLAITGIWNICQYPAIFRAFDPSRAILYFIRTGEFDSLTGVLLAITGCEAMFAWCVHQVNQAELGRSPDIFQLSFTLFVYPALILSYLGQGASLIVNGEGASFTGNIFYQTIPGPVDTALFWSMFSVAILAAIIASQCIVSATFSIIQQLVSRKCFLPLRIHHTSSTFQGQIYVPAANWSLMIATIIVLEAFEDTDSLLFAFGFAAATVMFSTSVMLAVQMKVVKGWPIIVGVAYFLVFGTLDALFWGASFQKVPYGAWVPLVIGVVLTLGMVLWTWGRSLEDRFDGSNVLELPGFAVEHDRALARLARELALVDNAEGEHYEFYVDQNNSNFAIQDAIGLSRVRGRSDRDSKFDSRELMRIPTCAVFHRYVAGKGFPHAFSGFVRQWPGIPQILIFLSVNVVPSHVVPEHQRYTISKLGSMEGFYFVRYQMGFREDFNLEVDTLLPALYAFERQHDPQDGEAAVERIKAVSSSFTHILPRYNVRSKDVFAPSKGGFILNGIRRFLIEDLYQRLSTMFPDTINWRTTPDQLVQVGITAVI</sequence>
<evidence type="ECO:0000313" key="13">
    <source>
        <dbReference type="Proteomes" id="UP001465976"/>
    </source>
</evidence>
<keyword evidence="2" id="KW-0813">Transport</keyword>
<comment type="subcellular location">
    <subcellularLocation>
        <location evidence="1">Membrane</location>
        <topology evidence="1">Multi-pass membrane protein</topology>
    </subcellularLocation>
</comment>
<evidence type="ECO:0000259" key="11">
    <source>
        <dbReference type="Pfam" id="PF22776"/>
    </source>
</evidence>
<accession>A0ABR3G0P1</accession>
<evidence type="ECO:0000256" key="4">
    <source>
        <dbReference type="ARBA" id="ARBA00022692"/>
    </source>
</evidence>
<dbReference type="Pfam" id="PF22776">
    <property type="entry name" value="K_trans_C"/>
    <property type="match status" value="1"/>
</dbReference>
<evidence type="ECO:0000256" key="2">
    <source>
        <dbReference type="ARBA" id="ARBA00022448"/>
    </source>
</evidence>
<dbReference type="Pfam" id="PF02705">
    <property type="entry name" value="K_trans"/>
    <property type="match status" value="1"/>
</dbReference>
<dbReference type="InterPro" id="IPR053952">
    <property type="entry name" value="K_trans_C"/>
</dbReference>